<dbReference type="Proteomes" id="UP001176960">
    <property type="component" value="Unassembled WGS sequence"/>
</dbReference>
<dbReference type="InterPro" id="IPR036291">
    <property type="entry name" value="NAD(P)-bd_dom_sf"/>
</dbReference>
<dbReference type="EMBL" id="CATKSH010000001">
    <property type="protein sequence ID" value="CAI9119384.1"/>
    <property type="molecule type" value="Genomic_DNA"/>
</dbReference>
<feature type="domain" description="NAD-dependent epimerase/dehydratase" evidence="1">
    <location>
        <begin position="6"/>
        <end position="208"/>
    </location>
</feature>
<sequence>MDRVATIVGGAGFIGRHVVEALVRRGYVVRVASRRPDRMRRSRRFAEHIRSGHVVPVYASLVDEPTLDLAIDGAEVVVNLVSILTETGDETFQAINAQGAGRVADVAARHDVSRYVHVSAIGADVNAKSHYGTSKAEGELAVRRAMPRAAIIRPSVVFGPGDHFLTMFAMMARFLPILPVVSGGTRFQPVYVGDVAEAIARLADSAQESARTVEAGGPNILTMREIMRFVLDQTGRQRRLFDLPMPLARLQATVLERLPGKLLTNDQLNMMRTDNIVSPGAMTLQELEIRPSSLSAVAPRYLRRKSSR</sequence>
<dbReference type="SUPFAM" id="SSF51735">
    <property type="entry name" value="NAD(P)-binding Rossmann-fold domains"/>
    <property type="match status" value="1"/>
</dbReference>
<dbReference type="PANTHER" id="PTHR12126:SF11">
    <property type="entry name" value="NADH DEHYDROGENASE [UBIQUINONE] 1 ALPHA SUBCOMPLEX SUBUNIT 9, MITOCHONDRIAL"/>
    <property type="match status" value="1"/>
</dbReference>
<dbReference type="GO" id="GO:0044877">
    <property type="term" value="F:protein-containing complex binding"/>
    <property type="evidence" value="ECO:0007669"/>
    <property type="project" value="TreeGrafter"/>
</dbReference>
<dbReference type="RefSeq" id="WP_289842303.1">
    <property type="nucleotide sequence ID" value="NZ_CATKSH010000001.1"/>
</dbReference>
<dbReference type="FunFam" id="3.40.50.720:FF:000702">
    <property type="entry name" value="NADH dehydrogenase (Ubiquinone)"/>
    <property type="match status" value="1"/>
</dbReference>
<dbReference type="InterPro" id="IPR001509">
    <property type="entry name" value="Epimerase_deHydtase"/>
</dbReference>
<reference evidence="2" key="1">
    <citation type="submission" date="2023-03" db="EMBL/GenBank/DDBJ databases">
        <authorList>
            <person name="Cleenwerck I."/>
        </authorList>
    </citation>
    <scope>NUCLEOTIDE SEQUENCE</scope>
    <source>
        <strain evidence="2">LMG 32879</strain>
    </source>
</reference>
<dbReference type="Pfam" id="PF01370">
    <property type="entry name" value="Epimerase"/>
    <property type="match status" value="1"/>
</dbReference>
<dbReference type="InterPro" id="IPR051207">
    <property type="entry name" value="ComplexI_NDUFA9_subunit"/>
</dbReference>
<evidence type="ECO:0000313" key="3">
    <source>
        <dbReference type="Proteomes" id="UP001176960"/>
    </source>
</evidence>
<protein>
    <submittedName>
        <fullName evidence="2">Complex I NDUFA9 subunit family protein</fullName>
    </submittedName>
</protein>
<comment type="caution">
    <text evidence="2">The sequence shown here is derived from an EMBL/GenBank/DDBJ whole genome shotgun (WGS) entry which is preliminary data.</text>
</comment>
<dbReference type="PANTHER" id="PTHR12126">
    <property type="entry name" value="NADH-UBIQUINONE OXIDOREDUCTASE 39 KDA SUBUNIT-RELATED"/>
    <property type="match status" value="1"/>
</dbReference>
<dbReference type="CDD" id="cd05271">
    <property type="entry name" value="NDUFA9_like_SDR_a"/>
    <property type="match status" value="1"/>
</dbReference>
<proteinExistence type="predicted"/>
<gene>
    <name evidence="2" type="ORF">LMG32879_000198</name>
</gene>
<organism evidence="2 3">
    <name type="scientific">Brytella acorum</name>
    <dbReference type="NCBI Taxonomy" id="2959299"/>
    <lineage>
        <taxon>Bacteria</taxon>
        <taxon>Pseudomonadati</taxon>
        <taxon>Pseudomonadota</taxon>
        <taxon>Alphaproteobacteria</taxon>
        <taxon>Acetobacterales</taxon>
        <taxon>Acetobacteraceae</taxon>
        <taxon>Brytella</taxon>
    </lineage>
</organism>
<dbReference type="Gene3D" id="3.40.50.720">
    <property type="entry name" value="NAD(P)-binding Rossmann-like Domain"/>
    <property type="match status" value="1"/>
</dbReference>
<evidence type="ECO:0000259" key="1">
    <source>
        <dbReference type="Pfam" id="PF01370"/>
    </source>
</evidence>
<dbReference type="AlphaFoldDB" id="A0AA35V9C1"/>
<accession>A0AA35V9C1</accession>
<keyword evidence="3" id="KW-1185">Reference proteome</keyword>
<name>A0AA35V9C1_9PROT</name>
<evidence type="ECO:0000313" key="2">
    <source>
        <dbReference type="EMBL" id="CAI9119384.1"/>
    </source>
</evidence>